<accession>A0A923SPW9</accession>
<evidence type="ECO:0000313" key="2">
    <source>
        <dbReference type="EMBL" id="MBC6499343.1"/>
    </source>
</evidence>
<comment type="caution">
    <text evidence="2">The sequence shown here is derived from an EMBL/GenBank/DDBJ whole genome shotgun (WGS) entry which is preliminary data.</text>
</comment>
<dbReference type="Proteomes" id="UP000650485">
    <property type="component" value="Unassembled WGS sequence"/>
</dbReference>
<gene>
    <name evidence="2" type="ORF">H7R52_12015</name>
</gene>
<name>A0A923SPW9_WEICO</name>
<organism evidence="2 3">
    <name type="scientific">Weissella confusa</name>
    <name type="common">Lactobacillus confusus</name>
    <dbReference type="NCBI Taxonomy" id="1583"/>
    <lineage>
        <taxon>Bacteria</taxon>
        <taxon>Bacillati</taxon>
        <taxon>Bacillota</taxon>
        <taxon>Bacilli</taxon>
        <taxon>Lactobacillales</taxon>
        <taxon>Lactobacillaceae</taxon>
        <taxon>Weissella</taxon>
    </lineage>
</organism>
<feature type="signal peptide" evidence="1">
    <location>
        <begin position="1"/>
        <end position="22"/>
    </location>
</feature>
<keyword evidence="1" id="KW-0732">Signal</keyword>
<evidence type="ECO:0000256" key="1">
    <source>
        <dbReference type="SAM" id="SignalP"/>
    </source>
</evidence>
<proteinExistence type="predicted"/>
<evidence type="ECO:0000313" key="3">
    <source>
        <dbReference type="Proteomes" id="UP000650485"/>
    </source>
</evidence>
<dbReference type="EMBL" id="JACSZT010000009">
    <property type="protein sequence ID" value="MBC6499343.1"/>
    <property type="molecule type" value="Genomic_DNA"/>
</dbReference>
<protein>
    <submittedName>
        <fullName evidence="2">Uncharacterized protein</fullName>
    </submittedName>
</protein>
<reference evidence="2" key="1">
    <citation type="submission" date="2020-08" db="EMBL/GenBank/DDBJ databases">
        <title>Complete genome sequence of Weissella confusa strain FS54 provides insights into metabolic potential.</title>
        <authorList>
            <person name="Fhoula I."/>
            <person name="Najjari A."/>
            <person name="Lekired A."/>
            <person name="Bessrour-Aouam N."/>
            <person name="Jaballah S."/>
            <person name="Klibi N."/>
            <person name="Ouzari H.-I."/>
        </authorList>
    </citation>
    <scope>NUCLEOTIDE SEQUENCE</scope>
    <source>
        <strain evidence="2">FS54</strain>
    </source>
</reference>
<dbReference type="AlphaFoldDB" id="A0A923SPW9"/>
<feature type="chain" id="PRO_5038008426" evidence="1">
    <location>
        <begin position="23"/>
        <end position="59"/>
    </location>
</feature>
<sequence>MKLVWGLVVMMLAVLFGGTASANEMPFSVRVMQATEQRSETTGYFDLVLAPDQVSEVSY</sequence>